<evidence type="ECO:0000313" key="3">
    <source>
        <dbReference type="Proteomes" id="UP000244892"/>
    </source>
</evidence>
<gene>
    <name evidence="2" type="ORF">DEH84_00285</name>
</gene>
<dbReference type="SUPFAM" id="SSF55826">
    <property type="entry name" value="YbaK/ProRS associated domain"/>
    <property type="match status" value="1"/>
</dbReference>
<dbReference type="OrthoDB" id="8536235at2"/>
<accession>A0A2U8FM54</accession>
<dbReference type="GO" id="GO:0002161">
    <property type="term" value="F:aminoacyl-tRNA deacylase activity"/>
    <property type="evidence" value="ECO:0007669"/>
    <property type="project" value="InterPro"/>
</dbReference>
<dbReference type="Gene3D" id="3.90.960.10">
    <property type="entry name" value="YbaK/aminoacyl-tRNA synthetase-associated domain"/>
    <property type="match status" value="1"/>
</dbReference>
<name>A0A2U8FM54_9BURK</name>
<dbReference type="RefSeq" id="WP_109033776.1">
    <property type="nucleotide sequence ID" value="NZ_CP029210.1"/>
</dbReference>
<dbReference type="Proteomes" id="UP000244892">
    <property type="component" value="Chromosome"/>
</dbReference>
<dbReference type="PANTHER" id="PTHR30411:SF1">
    <property type="entry name" value="CYTOPLASMIC PROTEIN"/>
    <property type="match status" value="1"/>
</dbReference>
<protein>
    <submittedName>
        <fullName evidence="2">Cys-tRNA(Pro)/cys-tRNA(Cys) deacylase</fullName>
    </submittedName>
</protein>
<dbReference type="EMBL" id="CP029210">
    <property type="protein sequence ID" value="AWI52058.1"/>
    <property type="molecule type" value="Genomic_DNA"/>
</dbReference>
<dbReference type="Pfam" id="PF04073">
    <property type="entry name" value="tRNA_edit"/>
    <property type="match status" value="1"/>
</dbReference>
<feature type="domain" description="YbaK/aminoacyl-tRNA synthetase-associated" evidence="1">
    <location>
        <begin position="35"/>
        <end position="155"/>
    </location>
</feature>
<reference evidence="2 3" key="1">
    <citation type="submission" date="2018-05" db="EMBL/GenBank/DDBJ databases">
        <title>complete genome sequence of Aquabacterium olei NBRC 110486.</title>
        <authorList>
            <person name="Tang B."/>
            <person name="Chang J."/>
            <person name="Zhang L."/>
            <person name="Yang H."/>
        </authorList>
    </citation>
    <scope>NUCLEOTIDE SEQUENCE [LARGE SCALE GENOMIC DNA]</scope>
    <source>
        <strain evidence="2 3">NBRC 110486</strain>
    </source>
</reference>
<dbReference type="InterPro" id="IPR036754">
    <property type="entry name" value="YbaK/aa-tRNA-synt-asso_dom_sf"/>
</dbReference>
<sequence length="168" mass="17710">MCGAEVKPLSDSVRRVCTLLETLGHPHLPIALDDAAHTAQQAADALGVSLGQIAKSIIFRLKPDDRAVLVVTSGDRRVDEHKVQALVCGAGQSLGRANAEFVKARTGFTIGGVSPLGHVEPPVVLLDEALGRFDVIWAAAGHPNAVFKLTLADLVAWTQAPVVDVTVR</sequence>
<dbReference type="InterPro" id="IPR007214">
    <property type="entry name" value="YbaK/aa-tRNA-synth-assoc-dom"/>
</dbReference>
<evidence type="ECO:0000313" key="2">
    <source>
        <dbReference type="EMBL" id="AWI52058.1"/>
    </source>
</evidence>
<proteinExistence type="predicted"/>
<organism evidence="2 3">
    <name type="scientific">Aquabacterium olei</name>
    <dbReference type="NCBI Taxonomy" id="1296669"/>
    <lineage>
        <taxon>Bacteria</taxon>
        <taxon>Pseudomonadati</taxon>
        <taxon>Pseudomonadota</taxon>
        <taxon>Betaproteobacteria</taxon>
        <taxon>Burkholderiales</taxon>
        <taxon>Aquabacterium</taxon>
    </lineage>
</organism>
<evidence type="ECO:0000259" key="1">
    <source>
        <dbReference type="Pfam" id="PF04073"/>
    </source>
</evidence>
<keyword evidence="3" id="KW-1185">Reference proteome</keyword>
<dbReference type="AlphaFoldDB" id="A0A2U8FM54"/>
<dbReference type="CDD" id="cd04333">
    <property type="entry name" value="ProX_deacylase"/>
    <property type="match status" value="1"/>
</dbReference>
<dbReference type="PANTHER" id="PTHR30411">
    <property type="entry name" value="CYTOPLASMIC PROTEIN"/>
    <property type="match status" value="1"/>
</dbReference>
<dbReference type="KEGG" id="aon:DEH84_00285"/>